<evidence type="ECO:0000256" key="1">
    <source>
        <dbReference type="ARBA" id="ARBA00004761"/>
    </source>
</evidence>
<sequence>MDPAQNPADSLSAPLLVVMGVTGSGKTTVGAALAQRLRVPFADADDFHSEANVAKMSAGVPLDDDDRLPWLRAIGSWLAGHAAGGGVVSCSALRRGYRDVLRHSAPAVGFVHLAGDIEVVRRRVSGRPGHFMPASLVASQFETLEPLEPDEHGIVLDLDRPVDELVEAYLAAAPSSQERSHTAAPSSQERSHTAAPSSQERSHTAAPSSQERSHTAAPSSGRRSRAADPTGPQPDAETPESRGE</sequence>
<evidence type="ECO:0000256" key="10">
    <source>
        <dbReference type="SAM" id="MobiDB-lite"/>
    </source>
</evidence>
<organism evidence="11 12">
    <name type="scientific">Streptosporangium brasiliense</name>
    <dbReference type="NCBI Taxonomy" id="47480"/>
    <lineage>
        <taxon>Bacteria</taxon>
        <taxon>Bacillati</taxon>
        <taxon>Actinomycetota</taxon>
        <taxon>Actinomycetes</taxon>
        <taxon>Streptosporangiales</taxon>
        <taxon>Streptosporangiaceae</taxon>
        <taxon>Streptosporangium</taxon>
    </lineage>
</organism>
<dbReference type="SUPFAM" id="SSF52540">
    <property type="entry name" value="P-loop containing nucleoside triphosphate hydrolases"/>
    <property type="match status" value="1"/>
</dbReference>
<dbReference type="Pfam" id="PF01202">
    <property type="entry name" value="SKI"/>
    <property type="match status" value="1"/>
</dbReference>
<evidence type="ECO:0000313" key="12">
    <source>
        <dbReference type="Proteomes" id="UP001230426"/>
    </source>
</evidence>
<evidence type="ECO:0000256" key="3">
    <source>
        <dbReference type="ARBA" id="ARBA00012054"/>
    </source>
</evidence>
<dbReference type="CDD" id="cd02021">
    <property type="entry name" value="GntK"/>
    <property type="match status" value="1"/>
</dbReference>
<dbReference type="PANTHER" id="PTHR43442:SF3">
    <property type="entry name" value="GLUCONOKINASE-RELATED"/>
    <property type="match status" value="1"/>
</dbReference>
<feature type="region of interest" description="Disordered" evidence="10">
    <location>
        <begin position="171"/>
        <end position="244"/>
    </location>
</feature>
<keyword evidence="6 9" id="KW-0418">Kinase</keyword>
<dbReference type="InterPro" id="IPR006001">
    <property type="entry name" value="Therm_gnt_kin"/>
</dbReference>
<dbReference type="GO" id="GO:0046316">
    <property type="term" value="F:gluconokinase activity"/>
    <property type="evidence" value="ECO:0007669"/>
    <property type="project" value="UniProtKB-EC"/>
</dbReference>
<dbReference type="RefSeq" id="WP_306874667.1">
    <property type="nucleotide sequence ID" value="NZ_JAUSRB010000002.1"/>
</dbReference>
<evidence type="ECO:0000256" key="6">
    <source>
        <dbReference type="ARBA" id="ARBA00022777"/>
    </source>
</evidence>
<dbReference type="PANTHER" id="PTHR43442">
    <property type="entry name" value="GLUCONOKINASE-RELATED"/>
    <property type="match status" value="1"/>
</dbReference>
<evidence type="ECO:0000256" key="7">
    <source>
        <dbReference type="ARBA" id="ARBA00022840"/>
    </source>
</evidence>
<comment type="similarity">
    <text evidence="2 9">Belongs to the gluconokinase GntK/GntV family.</text>
</comment>
<evidence type="ECO:0000256" key="2">
    <source>
        <dbReference type="ARBA" id="ARBA00008420"/>
    </source>
</evidence>
<accession>A0ABT9RL34</accession>
<keyword evidence="4 9" id="KW-0808">Transferase</keyword>
<comment type="catalytic activity">
    <reaction evidence="8 9">
        <text>D-gluconate + ATP = 6-phospho-D-gluconate + ADP + H(+)</text>
        <dbReference type="Rhea" id="RHEA:19433"/>
        <dbReference type="ChEBI" id="CHEBI:15378"/>
        <dbReference type="ChEBI" id="CHEBI:18391"/>
        <dbReference type="ChEBI" id="CHEBI:30616"/>
        <dbReference type="ChEBI" id="CHEBI:58759"/>
        <dbReference type="ChEBI" id="CHEBI:456216"/>
        <dbReference type="EC" id="2.7.1.12"/>
    </reaction>
</comment>
<evidence type="ECO:0000313" key="11">
    <source>
        <dbReference type="EMBL" id="MDP9870013.1"/>
    </source>
</evidence>
<reference evidence="11 12" key="1">
    <citation type="submission" date="2023-07" db="EMBL/GenBank/DDBJ databases">
        <title>Sequencing the genomes of 1000 actinobacteria strains.</title>
        <authorList>
            <person name="Klenk H.-P."/>
        </authorList>
    </citation>
    <scope>NUCLEOTIDE SEQUENCE [LARGE SCALE GENOMIC DNA]</scope>
    <source>
        <strain evidence="11 12">DSM 44109</strain>
    </source>
</reference>
<evidence type="ECO:0000256" key="8">
    <source>
        <dbReference type="ARBA" id="ARBA00048090"/>
    </source>
</evidence>
<dbReference type="Proteomes" id="UP001230426">
    <property type="component" value="Unassembled WGS sequence"/>
</dbReference>
<protein>
    <recommendedName>
        <fullName evidence="3 9">Gluconokinase</fullName>
        <ecNumber evidence="3 9">2.7.1.12</ecNumber>
    </recommendedName>
</protein>
<keyword evidence="12" id="KW-1185">Reference proteome</keyword>
<dbReference type="EMBL" id="JAUSRB010000002">
    <property type="protein sequence ID" value="MDP9870013.1"/>
    <property type="molecule type" value="Genomic_DNA"/>
</dbReference>
<gene>
    <name evidence="11" type="ORF">J2S55_009279</name>
</gene>
<dbReference type="EC" id="2.7.1.12" evidence="3 9"/>
<name>A0ABT9RL34_9ACTN</name>
<comment type="pathway">
    <text evidence="1">Carbohydrate acid metabolism.</text>
</comment>
<dbReference type="InterPro" id="IPR031322">
    <property type="entry name" value="Shikimate/glucono_kinase"/>
</dbReference>
<dbReference type="Gene3D" id="3.40.50.300">
    <property type="entry name" value="P-loop containing nucleotide triphosphate hydrolases"/>
    <property type="match status" value="1"/>
</dbReference>
<evidence type="ECO:0000256" key="4">
    <source>
        <dbReference type="ARBA" id="ARBA00022679"/>
    </source>
</evidence>
<keyword evidence="7 9" id="KW-0067">ATP-binding</keyword>
<dbReference type="InterPro" id="IPR027417">
    <property type="entry name" value="P-loop_NTPase"/>
</dbReference>
<proteinExistence type="inferred from homology"/>
<evidence type="ECO:0000256" key="5">
    <source>
        <dbReference type="ARBA" id="ARBA00022741"/>
    </source>
</evidence>
<feature type="compositionally biased region" description="Polar residues" evidence="10">
    <location>
        <begin position="183"/>
        <end position="210"/>
    </location>
</feature>
<comment type="caution">
    <text evidence="11">The sequence shown here is derived from an EMBL/GenBank/DDBJ whole genome shotgun (WGS) entry which is preliminary data.</text>
</comment>
<evidence type="ECO:0000256" key="9">
    <source>
        <dbReference type="RuleBase" id="RU363066"/>
    </source>
</evidence>
<dbReference type="NCBIfam" id="TIGR01313">
    <property type="entry name" value="therm_gnt_kin"/>
    <property type="match status" value="1"/>
</dbReference>
<keyword evidence="5 9" id="KW-0547">Nucleotide-binding</keyword>